<keyword evidence="3" id="KW-1185">Reference proteome</keyword>
<protein>
    <submittedName>
        <fullName evidence="2">Esterase</fullName>
    </submittedName>
</protein>
<evidence type="ECO:0000259" key="1">
    <source>
        <dbReference type="Pfam" id="PF12697"/>
    </source>
</evidence>
<dbReference type="OrthoDB" id="9785847at2"/>
<dbReference type="InterPro" id="IPR000073">
    <property type="entry name" value="AB_hydrolase_1"/>
</dbReference>
<accession>A0A0F5VAL7</accession>
<dbReference type="InterPro" id="IPR029058">
    <property type="entry name" value="AB_hydrolase_fold"/>
</dbReference>
<name>A0A0F5VAL7_9GAMM</name>
<gene>
    <name evidence="2" type="ORF">KY46_14945</name>
</gene>
<sequence>MSSKIYFNTKGRVNLRRRAINVATRAYHRIAPSHARKTARNLLLTPERYSANTQAPEGLQQKVIESSEGSIMTYSLGSGPTWLLGHGWSGSASQFYTLMERIAASGFTALAFDNPAHGASEGRHGHLPGFVKGLDAVLEQAVEDLAGVVAHSMGCTMMLESKHAKLAGVPMLLVAPILNYKDNLYRVVEGSGFSLRLFQDVIRAVEQQYQYPIDRVDSHQRLAGHQGHIVIVHDTGDRFALFEQSKKANALPGVSLIETSGLGHNRILKSESLLRAFDALSNQQTPETY</sequence>
<dbReference type="Proteomes" id="UP000033633">
    <property type="component" value="Unassembled WGS sequence"/>
</dbReference>
<dbReference type="AlphaFoldDB" id="A0A0F5VAL7"/>
<evidence type="ECO:0000313" key="2">
    <source>
        <dbReference type="EMBL" id="KKC99127.1"/>
    </source>
</evidence>
<dbReference type="STRING" id="265726.KY46_14945"/>
<organism evidence="2 3">
    <name type="scientific">Photobacterium halotolerans</name>
    <dbReference type="NCBI Taxonomy" id="265726"/>
    <lineage>
        <taxon>Bacteria</taxon>
        <taxon>Pseudomonadati</taxon>
        <taxon>Pseudomonadota</taxon>
        <taxon>Gammaproteobacteria</taxon>
        <taxon>Vibrionales</taxon>
        <taxon>Vibrionaceae</taxon>
        <taxon>Photobacterium</taxon>
    </lineage>
</organism>
<dbReference type="Gene3D" id="3.40.50.1820">
    <property type="entry name" value="alpha/beta hydrolase"/>
    <property type="match status" value="1"/>
</dbReference>
<reference evidence="2 3" key="1">
    <citation type="submission" date="2014-12" db="EMBL/GenBank/DDBJ databases">
        <title>Mercury Reductase activity and rhizosphere competence traits in the genome of root associated Photobacterium halotolerans MELD1.</title>
        <authorList>
            <person name="Mathew D.C."/>
            <person name="Huang C.-C."/>
        </authorList>
    </citation>
    <scope>NUCLEOTIDE SEQUENCE [LARGE SCALE GENOMIC DNA]</scope>
    <source>
        <strain evidence="2 3">MELD1</strain>
    </source>
</reference>
<dbReference type="PATRIC" id="fig|265726.11.peg.1242"/>
<dbReference type="SUPFAM" id="SSF53474">
    <property type="entry name" value="alpha/beta-Hydrolases"/>
    <property type="match status" value="1"/>
</dbReference>
<dbReference type="RefSeq" id="WP_046221434.1">
    <property type="nucleotide sequence ID" value="NZ_JWYV01000013.1"/>
</dbReference>
<dbReference type="Pfam" id="PF12697">
    <property type="entry name" value="Abhydrolase_6"/>
    <property type="match status" value="1"/>
</dbReference>
<feature type="domain" description="AB hydrolase-1" evidence="1">
    <location>
        <begin position="83"/>
        <end position="193"/>
    </location>
</feature>
<proteinExistence type="predicted"/>
<dbReference type="EMBL" id="JWYV01000013">
    <property type="protein sequence ID" value="KKC99127.1"/>
    <property type="molecule type" value="Genomic_DNA"/>
</dbReference>
<comment type="caution">
    <text evidence="2">The sequence shown here is derived from an EMBL/GenBank/DDBJ whole genome shotgun (WGS) entry which is preliminary data.</text>
</comment>
<evidence type="ECO:0000313" key="3">
    <source>
        <dbReference type="Proteomes" id="UP000033633"/>
    </source>
</evidence>